<dbReference type="PANTHER" id="PTHR42208:SF1">
    <property type="entry name" value="HEAVY METAL TRANSPORTER"/>
    <property type="match status" value="1"/>
</dbReference>
<gene>
    <name evidence="4" type="ORF">Snoj_17670</name>
</gene>
<dbReference type="InterPro" id="IPR008972">
    <property type="entry name" value="Cupredoxin"/>
</dbReference>
<accession>A0ABQ3SIF4</accession>
<feature type="domain" description="EfeO-type cupredoxin-like" evidence="3">
    <location>
        <begin position="248"/>
        <end position="337"/>
    </location>
</feature>
<keyword evidence="5" id="KW-1185">Reference proteome</keyword>
<keyword evidence="1" id="KW-0472">Membrane</keyword>
<dbReference type="PANTHER" id="PTHR42208">
    <property type="entry name" value="HEAVY METAL TRANSPORTER-RELATED"/>
    <property type="match status" value="1"/>
</dbReference>
<dbReference type="EMBL" id="BNEC01000003">
    <property type="protein sequence ID" value="GHI67849.1"/>
    <property type="molecule type" value="Genomic_DNA"/>
</dbReference>
<evidence type="ECO:0000259" key="3">
    <source>
        <dbReference type="Pfam" id="PF13473"/>
    </source>
</evidence>
<dbReference type="Pfam" id="PF13386">
    <property type="entry name" value="DsbD_2"/>
    <property type="match status" value="1"/>
</dbReference>
<dbReference type="Proteomes" id="UP000613974">
    <property type="component" value="Unassembled WGS sequence"/>
</dbReference>
<feature type="transmembrane region" description="Helical" evidence="1">
    <location>
        <begin position="89"/>
        <end position="109"/>
    </location>
</feature>
<feature type="transmembrane region" description="Helical" evidence="1">
    <location>
        <begin position="52"/>
        <end position="77"/>
    </location>
</feature>
<proteinExistence type="predicted"/>
<evidence type="ECO:0000313" key="4">
    <source>
        <dbReference type="EMBL" id="GHI67849.1"/>
    </source>
</evidence>
<feature type="transmembrane region" description="Helical" evidence="1">
    <location>
        <begin position="168"/>
        <end position="192"/>
    </location>
</feature>
<dbReference type="Pfam" id="PF13473">
    <property type="entry name" value="Cupredoxin_1"/>
    <property type="match status" value="1"/>
</dbReference>
<dbReference type="Gene3D" id="2.60.40.420">
    <property type="entry name" value="Cupredoxins - blue copper proteins"/>
    <property type="match status" value="1"/>
</dbReference>
<evidence type="ECO:0000313" key="5">
    <source>
        <dbReference type="Proteomes" id="UP000613974"/>
    </source>
</evidence>
<dbReference type="GeneID" id="95594168"/>
<evidence type="ECO:0000259" key="2">
    <source>
        <dbReference type="Pfam" id="PF13386"/>
    </source>
</evidence>
<dbReference type="SUPFAM" id="SSF49503">
    <property type="entry name" value="Cupredoxins"/>
    <property type="match status" value="1"/>
</dbReference>
<protein>
    <recommendedName>
        <fullName evidence="6">Sulfite exporter TauE/SafE family protein</fullName>
    </recommendedName>
</protein>
<keyword evidence="1" id="KW-1133">Transmembrane helix</keyword>
<keyword evidence="1" id="KW-0812">Transmembrane</keyword>
<comment type="caution">
    <text evidence="4">The sequence shown here is derived from an EMBL/GenBank/DDBJ whole genome shotgun (WGS) entry which is preliminary data.</text>
</comment>
<dbReference type="InterPro" id="IPR028096">
    <property type="entry name" value="EfeO_Cupredoxin"/>
</dbReference>
<organism evidence="4 5">
    <name type="scientific">Streptomyces nojiriensis</name>
    <dbReference type="NCBI Taxonomy" id="66374"/>
    <lineage>
        <taxon>Bacteria</taxon>
        <taxon>Bacillati</taxon>
        <taxon>Actinomycetota</taxon>
        <taxon>Actinomycetes</taxon>
        <taxon>Kitasatosporales</taxon>
        <taxon>Streptomycetaceae</taxon>
        <taxon>Streptomyces</taxon>
    </lineage>
</organism>
<dbReference type="InterPro" id="IPR039447">
    <property type="entry name" value="UreH-like_TM_dom"/>
</dbReference>
<feature type="transmembrane region" description="Helical" evidence="1">
    <location>
        <begin position="198"/>
        <end position="219"/>
    </location>
</feature>
<dbReference type="RefSeq" id="WP_189747602.1">
    <property type="nucleotide sequence ID" value="NZ_BMRL01000028.1"/>
</dbReference>
<evidence type="ECO:0000256" key="1">
    <source>
        <dbReference type="SAM" id="Phobius"/>
    </source>
</evidence>
<name>A0ABQ3SIF4_9ACTN</name>
<evidence type="ECO:0008006" key="6">
    <source>
        <dbReference type="Google" id="ProtNLM"/>
    </source>
</evidence>
<reference evidence="5" key="1">
    <citation type="submission" date="2023-07" db="EMBL/GenBank/DDBJ databases">
        <title>Whole genome shotgun sequence of Streptomyces nojiriensis NBRC 13794.</title>
        <authorList>
            <person name="Komaki H."/>
            <person name="Tamura T."/>
        </authorList>
    </citation>
    <scope>NUCLEOTIDE SEQUENCE [LARGE SCALE GENOMIC DNA]</scope>
    <source>
        <strain evidence="5">NBRC 13794</strain>
    </source>
</reference>
<sequence>MASTSTLFFTGVTTGLFAGGASCAAVQGGLLAGAVGRRATAWPAEAWERSGLFAPVAAFLGAKLASHALLGAVLGLLGAAVQPGPQARAILLVAGAVLMVVFALDMLGVRAVRHLVPRLPASWGRRVRRSAKSTAVSTPAVLGFLTVLIPCGVTLSVELIAVTSGSPYAGAAVMAGFVLGTGPLFAVLGFFLRSAAKLWQGRLTAVTGIVVLLVAVWTLGSGLRLGGWWPAPTPRAAAASVPAETVRTAADGTQTITVQARTNSYTPAAVTARAGVPTKLVVATRGTNGCVRSFVVPDRGVQEVLPVTGEKVIDLGTPEAGTLAFTCGMGMYGGQITFNAPDQAPEAAK</sequence>
<feature type="domain" description="Urease accessory protein UreH-like transmembrane" evidence="2">
    <location>
        <begin position="13"/>
        <end position="217"/>
    </location>
</feature>
<feature type="transmembrane region" description="Helical" evidence="1">
    <location>
        <begin position="140"/>
        <end position="161"/>
    </location>
</feature>